<evidence type="ECO:0000313" key="2">
    <source>
        <dbReference type="Proteomes" id="UP000006868"/>
    </source>
</evidence>
<dbReference type="STRING" id="1406.LK13_04250"/>
<dbReference type="KEGG" id="ppm:PPSC2_16915"/>
<dbReference type="Proteomes" id="UP000006868">
    <property type="component" value="Chromosome"/>
</dbReference>
<protein>
    <submittedName>
        <fullName evidence="1">Uncharacterized protein</fullName>
    </submittedName>
</protein>
<dbReference type="AlphaFoldDB" id="E3E9E1"/>
<dbReference type="EMBL" id="CP002213">
    <property type="protein sequence ID" value="ADO57572.1"/>
    <property type="molecule type" value="Genomic_DNA"/>
</dbReference>
<dbReference type="OrthoDB" id="2943863at2"/>
<proteinExistence type="predicted"/>
<accession>E3E9E1</accession>
<evidence type="ECO:0000313" key="1">
    <source>
        <dbReference type="EMBL" id="ADO57572.1"/>
    </source>
</evidence>
<name>E3E9E1_PAEPS</name>
<reference evidence="1 2" key="1">
    <citation type="journal article" date="2011" name="J. Bacteriol.">
        <title>Complete genome sequence of Paenibacillus polymyxa SC2, a strain of plant growth-promoting Rhizobacterium with broad-spectrum antimicrobial activity.</title>
        <authorList>
            <person name="Ma M."/>
            <person name="Wang C."/>
            <person name="Ding Y."/>
            <person name="Li L."/>
            <person name="Shen D."/>
            <person name="Jiang X."/>
            <person name="Guan D."/>
            <person name="Cao F."/>
            <person name="Chen H."/>
            <person name="Feng R."/>
            <person name="Wang X."/>
            <person name="Ge Y."/>
            <person name="Yao L."/>
            <person name="Bing X."/>
            <person name="Yang X."/>
            <person name="Li J."/>
            <person name="Du B."/>
        </authorList>
    </citation>
    <scope>NUCLEOTIDE SEQUENCE [LARGE SCALE GENOMIC DNA]</scope>
    <source>
        <strain evidence="1 2">SC2</strain>
    </source>
</reference>
<organism evidence="1 2">
    <name type="scientific">Paenibacillus polymyxa (strain SC2)</name>
    <name type="common">Bacillus polymyxa</name>
    <dbReference type="NCBI Taxonomy" id="886882"/>
    <lineage>
        <taxon>Bacteria</taxon>
        <taxon>Bacillati</taxon>
        <taxon>Bacillota</taxon>
        <taxon>Bacilli</taxon>
        <taxon>Bacillales</taxon>
        <taxon>Paenibacillaceae</taxon>
        <taxon>Paenibacillus</taxon>
    </lineage>
</organism>
<sequence>MEKSMTTENVTASQQMDAKTLCQQHMHRYVCVWVKDGTMYDGIVEHVDDEKIYLAVPMGGEEMENVNLPYPPNNCGCGSRAYGGYASYPPYPPYPYPYPYPVPVPAYAYGFPYGRRRFNRLILPLAALTAISLLPYY</sequence>
<dbReference type="HOGENOM" id="CLU_155869_0_0_9"/>
<dbReference type="PATRIC" id="fig|886882.15.peg.3611"/>
<dbReference type="RefSeq" id="WP_013372154.1">
    <property type="nucleotide sequence ID" value="NC_014622.2"/>
</dbReference>
<gene>
    <name evidence="1" type="ORF">PPSC2_16915</name>
</gene>
<dbReference type="eggNOG" id="ENOG5032S6I">
    <property type="taxonomic scope" value="Bacteria"/>
</dbReference>